<proteinExistence type="predicted"/>
<dbReference type="Proteomes" id="UP000192796">
    <property type="component" value="Unassembled WGS sequence"/>
</dbReference>
<reference evidence="1 2" key="1">
    <citation type="submission" date="2016-03" db="EMBL/GenBank/DDBJ databases">
        <title>Niastella vici sp. nov., isolated from farmland soil.</title>
        <authorList>
            <person name="Chen L."/>
            <person name="Wang D."/>
            <person name="Yang S."/>
            <person name="Wang G."/>
        </authorList>
    </citation>
    <scope>NUCLEOTIDE SEQUENCE [LARGE SCALE GENOMIC DNA]</scope>
    <source>
        <strain evidence="1 2">DJ57</strain>
    </source>
</reference>
<comment type="caution">
    <text evidence="1">The sequence shown here is derived from an EMBL/GenBank/DDBJ whole genome shotgun (WGS) entry which is preliminary data.</text>
</comment>
<name>A0A1V9G5N5_9BACT</name>
<dbReference type="STRING" id="1703345.A3860_14860"/>
<sequence length="100" mass="11175">MAGSEVAKDCLRLIHSSKAAIFAYSKYKSSTDEHADSAVWLIKQLAHPVSFRWIEAFLNDANVIGWGLGVWDQLQIPYDEKAEALIQMALTNSKGQLTHQ</sequence>
<accession>A0A1V9G5N5</accession>
<evidence type="ECO:0000313" key="1">
    <source>
        <dbReference type="EMBL" id="OQP65872.1"/>
    </source>
</evidence>
<organism evidence="1 2">
    <name type="scientific">Niastella vici</name>
    <dbReference type="NCBI Taxonomy" id="1703345"/>
    <lineage>
        <taxon>Bacteria</taxon>
        <taxon>Pseudomonadati</taxon>
        <taxon>Bacteroidota</taxon>
        <taxon>Chitinophagia</taxon>
        <taxon>Chitinophagales</taxon>
        <taxon>Chitinophagaceae</taxon>
        <taxon>Niastella</taxon>
    </lineage>
</organism>
<protein>
    <submittedName>
        <fullName evidence="1">Uncharacterized protein</fullName>
    </submittedName>
</protein>
<keyword evidence="2" id="KW-1185">Reference proteome</keyword>
<dbReference type="AlphaFoldDB" id="A0A1V9G5N5"/>
<dbReference type="EMBL" id="LVYD01000013">
    <property type="protein sequence ID" value="OQP65872.1"/>
    <property type="molecule type" value="Genomic_DNA"/>
</dbReference>
<evidence type="ECO:0000313" key="2">
    <source>
        <dbReference type="Proteomes" id="UP000192796"/>
    </source>
</evidence>
<gene>
    <name evidence="1" type="ORF">A3860_14860</name>
</gene>